<protein>
    <recommendedName>
        <fullName evidence="2">SsuA/THI5-like domain-containing protein</fullName>
    </recommendedName>
</protein>
<dbReference type="PROSITE" id="PS51257">
    <property type="entry name" value="PROKAR_LIPOPROTEIN"/>
    <property type="match status" value="1"/>
</dbReference>
<dbReference type="InterPro" id="IPR015168">
    <property type="entry name" value="SsuA/THI5"/>
</dbReference>
<evidence type="ECO:0000313" key="3">
    <source>
        <dbReference type="EMBL" id="THJ72647.1"/>
    </source>
</evidence>
<dbReference type="RefSeq" id="WP_136448568.1">
    <property type="nucleotide sequence ID" value="NZ_CADCWT010000019.1"/>
</dbReference>
<dbReference type="PANTHER" id="PTHR30024">
    <property type="entry name" value="ALIPHATIC SULFONATES-BINDING PROTEIN-RELATED"/>
    <property type="match status" value="1"/>
</dbReference>
<dbReference type="Pfam" id="PF09084">
    <property type="entry name" value="NMT1"/>
    <property type="match status" value="1"/>
</dbReference>
<dbReference type="AlphaFoldDB" id="A0A4S5EKB7"/>
<keyword evidence="1" id="KW-0732">Signal</keyword>
<evidence type="ECO:0000313" key="4">
    <source>
        <dbReference type="Proteomes" id="UP000305282"/>
    </source>
</evidence>
<dbReference type="EMBL" id="SSXH01000350">
    <property type="protein sequence ID" value="THJ72647.1"/>
    <property type="molecule type" value="Genomic_DNA"/>
</dbReference>
<dbReference type="Proteomes" id="UP000305282">
    <property type="component" value="Unassembled WGS sequence"/>
</dbReference>
<name>A0A4S5EKB7_9ACTN</name>
<feature type="chain" id="PRO_5039187362" description="SsuA/THI5-like domain-containing protein" evidence="1">
    <location>
        <begin position="25"/>
        <end position="368"/>
    </location>
</feature>
<reference evidence="3 4" key="1">
    <citation type="submission" date="2019-04" db="EMBL/GenBank/DDBJ databases">
        <title>Draft genome sequences for three unisolated Alnus-infective Frankia Sp+ strains, AgTrS, AiOr and AvVan, the first sequenced Frankia strains able to sporulate in-planta.</title>
        <authorList>
            <person name="Bethencourt L."/>
            <person name="Vautrin F."/>
            <person name="Taib N."/>
            <person name="Dubost A."/>
            <person name="Castro-Garcia L."/>
            <person name="Imbaud O."/>
            <person name="Abrouk D."/>
            <person name="Fournier P."/>
            <person name="Briolay J."/>
            <person name="Nguyen A."/>
            <person name="Normand P."/>
            <person name="Fernandez M.P."/>
            <person name="Brochier-Armanet C."/>
            <person name="Herrera-Belaroussi A."/>
        </authorList>
    </citation>
    <scope>NUCLEOTIDE SEQUENCE [LARGE SCALE GENOMIC DNA]</scope>
    <source>
        <strain evidence="3 4">AvVan</strain>
    </source>
</reference>
<organism evidence="3 4">
    <name type="scientific">Candidatus Frankia alpina</name>
    <dbReference type="NCBI Taxonomy" id="2699483"/>
    <lineage>
        <taxon>Bacteria</taxon>
        <taxon>Bacillati</taxon>
        <taxon>Actinomycetota</taxon>
        <taxon>Actinomycetes</taxon>
        <taxon>Frankiales</taxon>
        <taxon>Frankiaceae</taxon>
        <taxon>Frankia</taxon>
    </lineage>
</organism>
<dbReference type="OrthoDB" id="506623at2"/>
<sequence>MKIRRLGRLRLAAPLLALAVVAAACGSDGGDSGSGSKAAAQNDLSGAPLTFATQSPYVKAAFEKSGVLQGAPYKVQFAQFNAATVTTALTTGKVDIGQLSDFALILAQANAQPAWPANDPPIQGVLATQPADDTNYPPIVTLRGKNSGIERLADIRGKKFAYSPGVTSELQYLLTLKQAGLTPADVKPVQLDSTVGATALAQGDVDVWAGSPARAGAALDAGAQVLTTTKQTGALGLGVLVASRGALKDQRKNAAIKDFVGRSVGYELWNITQPNQSAQVWVDAAKLTPAKAKATAIANRQVPHVLDDALFDRIQHNTADVAYSGGLIKRAVDVRGHYYTGFNDIVAQKIKELDVTTKVAAAVAAARP</sequence>
<comment type="caution">
    <text evidence="3">The sequence shown here is derived from an EMBL/GenBank/DDBJ whole genome shotgun (WGS) entry which is preliminary data.</text>
</comment>
<keyword evidence="4" id="KW-1185">Reference proteome</keyword>
<dbReference type="SUPFAM" id="SSF53850">
    <property type="entry name" value="Periplasmic binding protein-like II"/>
    <property type="match status" value="1"/>
</dbReference>
<evidence type="ECO:0000256" key="1">
    <source>
        <dbReference type="SAM" id="SignalP"/>
    </source>
</evidence>
<feature type="domain" description="SsuA/THI5-like" evidence="2">
    <location>
        <begin position="143"/>
        <end position="210"/>
    </location>
</feature>
<dbReference type="PANTHER" id="PTHR30024:SF48">
    <property type="entry name" value="ABC TRANSPORTER SUBSTRATE-BINDING PROTEIN"/>
    <property type="match status" value="1"/>
</dbReference>
<dbReference type="Gene3D" id="3.40.190.10">
    <property type="entry name" value="Periplasmic binding protein-like II"/>
    <property type="match status" value="2"/>
</dbReference>
<evidence type="ECO:0000259" key="2">
    <source>
        <dbReference type="Pfam" id="PF09084"/>
    </source>
</evidence>
<proteinExistence type="predicted"/>
<accession>A0A4S5EKB7</accession>
<feature type="signal peptide" evidence="1">
    <location>
        <begin position="1"/>
        <end position="24"/>
    </location>
</feature>
<gene>
    <name evidence="3" type="ORF">E7Y31_14215</name>
</gene>